<dbReference type="InterPro" id="IPR000679">
    <property type="entry name" value="Znf_GATA"/>
</dbReference>
<evidence type="ECO:0000313" key="12">
    <source>
        <dbReference type="Proteomes" id="UP000008311"/>
    </source>
</evidence>
<gene>
    <name evidence="11" type="ORF">RCOM_0536580</name>
</gene>
<keyword evidence="4" id="KW-0805">Transcription regulation</keyword>
<feature type="region of interest" description="Disordered" evidence="9">
    <location>
        <begin position="186"/>
        <end position="210"/>
    </location>
</feature>
<dbReference type="InParanoid" id="B9S6H2"/>
<dbReference type="GO" id="GO:0000976">
    <property type="term" value="F:transcription cis-regulatory region binding"/>
    <property type="evidence" value="ECO:0000318"/>
    <property type="project" value="GO_Central"/>
</dbReference>
<evidence type="ECO:0000256" key="9">
    <source>
        <dbReference type="SAM" id="MobiDB-lite"/>
    </source>
</evidence>
<dbReference type="PANTHER" id="PTHR46813:SF16">
    <property type="entry name" value="GATA TRANSCRIPTION FACTOR 18"/>
    <property type="match status" value="1"/>
</dbReference>
<evidence type="ECO:0000313" key="11">
    <source>
        <dbReference type="EMBL" id="EEF40862.1"/>
    </source>
</evidence>
<dbReference type="FunCoup" id="B9S6H2">
    <property type="interactions" value="115"/>
</dbReference>
<evidence type="ECO:0000256" key="5">
    <source>
        <dbReference type="ARBA" id="ARBA00023125"/>
    </source>
</evidence>
<name>B9S6H2_RICCO</name>
<dbReference type="PROSITE" id="PS00344">
    <property type="entry name" value="GATA_ZN_FINGER_1"/>
    <property type="match status" value="1"/>
</dbReference>
<evidence type="ECO:0000256" key="1">
    <source>
        <dbReference type="ARBA" id="ARBA00022723"/>
    </source>
</evidence>
<evidence type="ECO:0000256" key="2">
    <source>
        <dbReference type="ARBA" id="ARBA00022771"/>
    </source>
</evidence>
<proteinExistence type="inferred from homology"/>
<dbReference type="CDD" id="cd00202">
    <property type="entry name" value="ZnF_GATA"/>
    <property type="match status" value="1"/>
</dbReference>
<sequence length="332" mass="36645">MKEERGAWGMIDDGKEQGGGDYSIFLGRVAVAVAVAVAETEAEAEIRIRTEDLGIREEEGGGERCPVLVIGEGQIHGRLFPLVTCSSNTVGQCTCGLFHTQTNSFTMLFSMPNNHPHNSYDETDMYPFPSSSSSSSSSVDCTLSLGTPSTRLCEDDDKRSICHDRRPTSCMSNFCWDILQNKNTPYSPQNHKTTARGSNTTTNSNSANNDPLLARRCANCDTTSTPLWRNGPRGPKSLCNACGIRFKKEERRATAANNASSNAGSTSSGTMEQHYAYQNNSWVQTQKMQCFSPANEFRFIEDSDRDSDTGIPFLSWRLNVTDRPSLVHDFTR</sequence>
<dbReference type="eggNOG" id="KOG1601">
    <property type="taxonomic scope" value="Eukaryota"/>
</dbReference>
<feature type="compositionally biased region" description="Low complexity" evidence="9">
    <location>
        <begin position="195"/>
        <end position="209"/>
    </location>
</feature>
<comment type="similarity">
    <text evidence="7">Belongs to the type IV zinc-finger family. Class B subfamily.</text>
</comment>
<dbReference type="GO" id="GO:0008270">
    <property type="term" value="F:zinc ion binding"/>
    <property type="evidence" value="ECO:0007669"/>
    <property type="project" value="UniProtKB-KW"/>
</dbReference>
<dbReference type="InterPro" id="IPR013088">
    <property type="entry name" value="Znf_NHR/GATA"/>
</dbReference>
<accession>B9S6H2</accession>
<dbReference type="GO" id="GO:0009908">
    <property type="term" value="P:flower development"/>
    <property type="evidence" value="ECO:0000318"/>
    <property type="project" value="GO_Central"/>
</dbReference>
<dbReference type="GO" id="GO:0006355">
    <property type="term" value="P:regulation of DNA-templated transcription"/>
    <property type="evidence" value="ECO:0000318"/>
    <property type="project" value="GO_Central"/>
</dbReference>
<feature type="domain" description="GATA-type" evidence="10">
    <location>
        <begin position="211"/>
        <end position="247"/>
    </location>
</feature>
<keyword evidence="3" id="KW-0862">Zinc</keyword>
<dbReference type="SUPFAM" id="SSF57716">
    <property type="entry name" value="Glucocorticoid receptor-like (DNA-binding domain)"/>
    <property type="match status" value="1"/>
</dbReference>
<evidence type="ECO:0000256" key="6">
    <source>
        <dbReference type="ARBA" id="ARBA00023163"/>
    </source>
</evidence>
<evidence type="ECO:0000256" key="7">
    <source>
        <dbReference type="ARBA" id="ARBA00024019"/>
    </source>
</evidence>
<dbReference type="GO" id="GO:0005634">
    <property type="term" value="C:nucleus"/>
    <property type="evidence" value="ECO:0000318"/>
    <property type="project" value="GO_Central"/>
</dbReference>
<dbReference type="Gene3D" id="3.30.50.10">
    <property type="entry name" value="Erythroid Transcription Factor GATA-1, subunit A"/>
    <property type="match status" value="1"/>
</dbReference>
<organism evidence="11 12">
    <name type="scientific">Ricinus communis</name>
    <name type="common">Castor bean</name>
    <dbReference type="NCBI Taxonomy" id="3988"/>
    <lineage>
        <taxon>Eukaryota</taxon>
        <taxon>Viridiplantae</taxon>
        <taxon>Streptophyta</taxon>
        <taxon>Embryophyta</taxon>
        <taxon>Tracheophyta</taxon>
        <taxon>Spermatophyta</taxon>
        <taxon>Magnoliopsida</taxon>
        <taxon>eudicotyledons</taxon>
        <taxon>Gunneridae</taxon>
        <taxon>Pentapetalae</taxon>
        <taxon>rosids</taxon>
        <taxon>fabids</taxon>
        <taxon>Malpighiales</taxon>
        <taxon>Euphorbiaceae</taxon>
        <taxon>Acalyphoideae</taxon>
        <taxon>Acalypheae</taxon>
        <taxon>Ricinus</taxon>
    </lineage>
</organism>
<dbReference type="PANTHER" id="PTHR46813">
    <property type="entry name" value="GATA TRANSCRIPTION FACTOR 18"/>
    <property type="match status" value="1"/>
</dbReference>
<reference evidence="12" key="1">
    <citation type="journal article" date="2010" name="Nat. Biotechnol.">
        <title>Draft genome sequence of the oilseed species Ricinus communis.</title>
        <authorList>
            <person name="Chan A.P."/>
            <person name="Crabtree J."/>
            <person name="Zhao Q."/>
            <person name="Lorenzi H."/>
            <person name="Orvis J."/>
            <person name="Puiu D."/>
            <person name="Melake-Berhan A."/>
            <person name="Jones K.M."/>
            <person name="Redman J."/>
            <person name="Chen G."/>
            <person name="Cahoon E.B."/>
            <person name="Gedil M."/>
            <person name="Stanke M."/>
            <person name="Haas B.J."/>
            <person name="Wortman J.R."/>
            <person name="Fraser-Liggett C.M."/>
            <person name="Ravel J."/>
            <person name="Rabinowicz P.D."/>
        </authorList>
    </citation>
    <scope>NUCLEOTIDE SEQUENCE [LARGE SCALE GENOMIC DNA]</scope>
    <source>
        <strain evidence="12">cv. Hale</strain>
    </source>
</reference>
<dbReference type="Proteomes" id="UP000008311">
    <property type="component" value="Unassembled WGS sequence"/>
</dbReference>
<keyword evidence="12" id="KW-1185">Reference proteome</keyword>
<protein>
    <submittedName>
        <fullName evidence="11">GATA transcription factor, putative</fullName>
    </submittedName>
</protein>
<dbReference type="AlphaFoldDB" id="B9S6H2"/>
<dbReference type="SMART" id="SM00401">
    <property type="entry name" value="ZnF_GATA"/>
    <property type="match status" value="1"/>
</dbReference>
<keyword evidence="6" id="KW-0804">Transcription</keyword>
<keyword evidence="5" id="KW-0238">DNA-binding</keyword>
<keyword evidence="2 8" id="KW-0863">Zinc-finger</keyword>
<evidence type="ECO:0000256" key="3">
    <source>
        <dbReference type="ARBA" id="ARBA00022833"/>
    </source>
</evidence>
<dbReference type="STRING" id="3988.B9S6H2"/>
<evidence type="ECO:0000256" key="8">
    <source>
        <dbReference type="PROSITE-ProRule" id="PRU00094"/>
    </source>
</evidence>
<dbReference type="EMBL" id="EQ973879">
    <property type="protein sequence ID" value="EEF40862.1"/>
    <property type="molecule type" value="Genomic_DNA"/>
</dbReference>
<dbReference type="Pfam" id="PF00320">
    <property type="entry name" value="GATA"/>
    <property type="match status" value="1"/>
</dbReference>
<evidence type="ECO:0000259" key="10">
    <source>
        <dbReference type="PROSITE" id="PS50114"/>
    </source>
</evidence>
<dbReference type="PROSITE" id="PS50114">
    <property type="entry name" value="GATA_ZN_FINGER_2"/>
    <property type="match status" value="1"/>
</dbReference>
<dbReference type="GO" id="GO:0003700">
    <property type="term" value="F:DNA-binding transcription factor activity"/>
    <property type="evidence" value="ECO:0000318"/>
    <property type="project" value="GO_Central"/>
</dbReference>
<evidence type="ECO:0000256" key="4">
    <source>
        <dbReference type="ARBA" id="ARBA00023015"/>
    </source>
</evidence>
<keyword evidence="1" id="KW-0479">Metal-binding</keyword>